<gene>
    <name evidence="8" type="ORF">TIFTF001_017980</name>
</gene>
<dbReference type="PANTHER" id="PTHR33021:SF339">
    <property type="entry name" value="OS07G0570600 PROTEIN"/>
    <property type="match status" value="1"/>
</dbReference>
<sequence length="174" mass="18540">MAFSKTISTILILLLASCAVCFGAVYRVGDSVGWTDNANFDYHSWSSTKQFHVGDVIVFKYSAGEDNVLRVNHKNFQTCNVTNPIRVADSGNDNITIRNPHSHLFFISGIPGHCEAGQKVDIRVAPQAKSSTPTPSIPASSPALPPASAPSAASSLLSNVQLVVAMAVLGYFAF</sequence>
<dbReference type="AlphaFoldDB" id="A0AA88AV24"/>
<dbReference type="Gene3D" id="2.60.40.420">
    <property type="entry name" value="Cupredoxins - blue copper proteins"/>
    <property type="match status" value="1"/>
</dbReference>
<evidence type="ECO:0000256" key="3">
    <source>
        <dbReference type="ARBA" id="ARBA00022982"/>
    </source>
</evidence>
<dbReference type="SUPFAM" id="SSF49503">
    <property type="entry name" value="Cupredoxins"/>
    <property type="match status" value="1"/>
</dbReference>
<feature type="domain" description="Phytocyanin" evidence="7">
    <location>
        <begin position="24"/>
        <end position="126"/>
    </location>
</feature>
<keyword evidence="3" id="KW-0249">Electron transport</keyword>
<keyword evidence="9" id="KW-1185">Reference proteome</keyword>
<proteinExistence type="predicted"/>
<dbReference type="GO" id="GO:0005886">
    <property type="term" value="C:plasma membrane"/>
    <property type="evidence" value="ECO:0007669"/>
    <property type="project" value="TreeGrafter"/>
</dbReference>
<dbReference type="GO" id="GO:0009055">
    <property type="term" value="F:electron transfer activity"/>
    <property type="evidence" value="ECO:0007669"/>
    <property type="project" value="InterPro"/>
</dbReference>
<evidence type="ECO:0000256" key="5">
    <source>
        <dbReference type="ARBA" id="ARBA00023180"/>
    </source>
</evidence>
<protein>
    <recommendedName>
        <fullName evidence="7">Phytocyanin domain-containing protein</fullName>
    </recommendedName>
</protein>
<feature type="signal peptide" evidence="6">
    <location>
        <begin position="1"/>
        <end position="23"/>
    </location>
</feature>
<keyword evidence="5" id="KW-0325">Glycoprotein</keyword>
<evidence type="ECO:0000313" key="8">
    <source>
        <dbReference type="EMBL" id="GMN48801.1"/>
    </source>
</evidence>
<dbReference type="GO" id="GO:0046872">
    <property type="term" value="F:metal ion binding"/>
    <property type="evidence" value="ECO:0007669"/>
    <property type="project" value="UniProtKB-KW"/>
</dbReference>
<dbReference type="Pfam" id="PF02298">
    <property type="entry name" value="Cu_bind_like"/>
    <property type="match status" value="1"/>
</dbReference>
<evidence type="ECO:0000313" key="9">
    <source>
        <dbReference type="Proteomes" id="UP001187192"/>
    </source>
</evidence>
<name>A0AA88AV24_FICCA</name>
<evidence type="ECO:0000256" key="1">
    <source>
        <dbReference type="ARBA" id="ARBA00022448"/>
    </source>
</evidence>
<evidence type="ECO:0000259" key="7">
    <source>
        <dbReference type="PROSITE" id="PS51485"/>
    </source>
</evidence>
<keyword evidence="6" id="KW-0732">Signal</keyword>
<feature type="chain" id="PRO_5041715679" description="Phytocyanin domain-containing protein" evidence="6">
    <location>
        <begin position="24"/>
        <end position="174"/>
    </location>
</feature>
<evidence type="ECO:0000256" key="4">
    <source>
        <dbReference type="ARBA" id="ARBA00023008"/>
    </source>
</evidence>
<comment type="caution">
    <text evidence="8">The sequence shown here is derived from an EMBL/GenBank/DDBJ whole genome shotgun (WGS) entry which is preliminary data.</text>
</comment>
<dbReference type="Proteomes" id="UP001187192">
    <property type="component" value="Unassembled WGS sequence"/>
</dbReference>
<dbReference type="PANTHER" id="PTHR33021">
    <property type="entry name" value="BLUE COPPER PROTEIN"/>
    <property type="match status" value="1"/>
</dbReference>
<dbReference type="CDD" id="cd04216">
    <property type="entry name" value="Phytocyanin"/>
    <property type="match status" value="1"/>
</dbReference>
<dbReference type="InterPro" id="IPR003245">
    <property type="entry name" value="Phytocyanin_dom"/>
</dbReference>
<evidence type="ECO:0000256" key="6">
    <source>
        <dbReference type="SAM" id="SignalP"/>
    </source>
</evidence>
<dbReference type="InterPro" id="IPR039391">
    <property type="entry name" value="Phytocyanin-like"/>
</dbReference>
<keyword evidence="2" id="KW-0479">Metal-binding</keyword>
<accession>A0AA88AV24</accession>
<keyword evidence="1" id="KW-0813">Transport</keyword>
<evidence type="ECO:0000256" key="2">
    <source>
        <dbReference type="ARBA" id="ARBA00022723"/>
    </source>
</evidence>
<organism evidence="8 9">
    <name type="scientific">Ficus carica</name>
    <name type="common">Common fig</name>
    <dbReference type="NCBI Taxonomy" id="3494"/>
    <lineage>
        <taxon>Eukaryota</taxon>
        <taxon>Viridiplantae</taxon>
        <taxon>Streptophyta</taxon>
        <taxon>Embryophyta</taxon>
        <taxon>Tracheophyta</taxon>
        <taxon>Spermatophyta</taxon>
        <taxon>Magnoliopsida</taxon>
        <taxon>eudicotyledons</taxon>
        <taxon>Gunneridae</taxon>
        <taxon>Pentapetalae</taxon>
        <taxon>rosids</taxon>
        <taxon>fabids</taxon>
        <taxon>Rosales</taxon>
        <taxon>Moraceae</taxon>
        <taxon>Ficeae</taxon>
        <taxon>Ficus</taxon>
    </lineage>
</organism>
<dbReference type="InterPro" id="IPR008972">
    <property type="entry name" value="Cupredoxin"/>
</dbReference>
<reference evidence="8" key="1">
    <citation type="submission" date="2023-07" db="EMBL/GenBank/DDBJ databases">
        <title>draft genome sequence of fig (Ficus carica).</title>
        <authorList>
            <person name="Takahashi T."/>
            <person name="Nishimura K."/>
        </authorList>
    </citation>
    <scope>NUCLEOTIDE SEQUENCE</scope>
</reference>
<dbReference type="FunFam" id="2.60.40.420:FF:000003">
    <property type="entry name" value="Blue copper"/>
    <property type="match status" value="1"/>
</dbReference>
<dbReference type="EMBL" id="BTGU01000029">
    <property type="protein sequence ID" value="GMN48801.1"/>
    <property type="molecule type" value="Genomic_DNA"/>
</dbReference>
<keyword evidence="4" id="KW-0186">Copper</keyword>
<dbReference type="PROSITE" id="PS51485">
    <property type="entry name" value="PHYTOCYANIN"/>
    <property type="match status" value="1"/>
</dbReference>
<dbReference type="PROSITE" id="PS51257">
    <property type="entry name" value="PROKAR_LIPOPROTEIN"/>
    <property type="match status" value="1"/>
</dbReference>